<reference evidence="1 2" key="1">
    <citation type="submission" date="2016-04" db="EMBL/GenBank/DDBJ databases">
        <title>Draft Genome Sequences of Staphylococcus capitis Strain H36, S. capitis Strain H65, S. cohnii Strain H62, S. hominis Strain H69, Mycobacterium iranicum Strain H39, Plantibacter sp. Strain H53, Pseudomonas oryzihabitans Strain H72, and Microbacterium sp. Strain H83, isolated from residential settings.</title>
        <authorList>
            <person name="Lymperopoulou D."/>
            <person name="Adams R.I."/>
            <person name="Lindow S."/>
            <person name="Coil D.A."/>
            <person name="Jospin G."/>
            <person name="Eisen J.A."/>
        </authorList>
    </citation>
    <scope>NUCLEOTIDE SEQUENCE [LARGE SCALE GENOMIC DNA]</scope>
    <source>
        <strain evidence="1 2">H39</strain>
    </source>
</reference>
<proteinExistence type="predicted"/>
<name>A0A178LQ28_MYCIR</name>
<dbReference type="AlphaFoldDB" id="A0A178LQ28"/>
<dbReference type="RefSeq" id="WP_064284028.1">
    <property type="nucleotide sequence ID" value="NZ_LWCS01000047.1"/>
</dbReference>
<dbReference type="STRING" id="912594.AWC12_27890"/>
<organism evidence="1 2">
    <name type="scientific">Mycolicibacterium iranicum</name>
    <name type="common">Mycobacterium iranicum</name>
    <dbReference type="NCBI Taxonomy" id="912594"/>
    <lineage>
        <taxon>Bacteria</taxon>
        <taxon>Bacillati</taxon>
        <taxon>Actinomycetota</taxon>
        <taxon>Actinomycetes</taxon>
        <taxon>Mycobacteriales</taxon>
        <taxon>Mycobacteriaceae</taxon>
        <taxon>Mycolicibacterium</taxon>
    </lineage>
</organism>
<comment type="caution">
    <text evidence="1">The sequence shown here is derived from an EMBL/GenBank/DDBJ whole genome shotgun (WGS) entry which is preliminary data.</text>
</comment>
<evidence type="ECO:0000313" key="1">
    <source>
        <dbReference type="EMBL" id="OAN33796.1"/>
    </source>
</evidence>
<dbReference type="Proteomes" id="UP000078396">
    <property type="component" value="Unassembled WGS sequence"/>
</dbReference>
<gene>
    <name evidence="1" type="ORF">A4X20_27580</name>
</gene>
<accession>A0A178LQ28</accession>
<evidence type="ECO:0008006" key="3">
    <source>
        <dbReference type="Google" id="ProtNLM"/>
    </source>
</evidence>
<protein>
    <recommendedName>
        <fullName evidence="3">Asp23/Gls24 family envelope stress response protein</fullName>
    </recommendedName>
</protein>
<evidence type="ECO:0000313" key="2">
    <source>
        <dbReference type="Proteomes" id="UP000078396"/>
    </source>
</evidence>
<dbReference type="EMBL" id="LWCS01000047">
    <property type="protein sequence ID" value="OAN33796.1"/>
    <property type="molecule type" value="Genomic_DNA"/>
</dbReference>
<sequence>MGREEFVEQPEPADTIEAIVRTVPGVADLHSGMFGEIATHLAGRRVVGIRIGESTIDVHITAWAETPVRETAAAVRAAVAAEFPGLAVDVTVEAVALTPQPGAD</sequence>